<reference evidence="9" key="1">
    <citation type="submission" date="2025-08" db="UniProtKB">
        <authorList>
            <consortium name="Ensembl"/>
        </authorList>
    </citation>
    <scope>IDENTIFICATION</scope>
</reference>
<feature type="transmembrane region" description="Helical" evidence="8">
    <location>
        <begin position="279"/>
        <end position="301"/>
    </location>
</feature>
<evidence type="ECO:0000256" key="5">
    <source>
        <dbReference type="ARBA" id="ARBA00022692"/>
    </source>
</evidence>
<keyword evidence="5 8" id="KW-0812">Transmembrane</keyword>
<dbReference type="PANTHER" id="PTHR31488">
    <property type="entry name" value="DPY-19-LIKE 1, LIKE (H. SAPIENS)"/>
    <property type="match status" value="1"/>
</dbReference>
<keyword evidence="10" id="KW-1185">Reference proteome</keyword>
<feature type="transmembrane region" description="Helical" evidence="8">
    <location>
        <begin position="337"/>
        <end position="359"/>
    </location>
</feature>
<keyword evidence="4" id="KW-0808">Transferase</keyword>
<accession>A0A3Q2PHN5</accession>
<proteinExistence type="inferred from homology"/>
<feature type="transmembrane region" description="Helical" evidence="8">
    <location>
        <begin position="103"/>
        <end position="124"/>
    </location>
</feature>
<evidence type="ECO:0000256" key="4">
    <source>
        <dbReference type="ARBA" id="ARBA00022679"/>
    </source>
</evidence>
<feature type="transmembrane region" description="Helical" evidence="8">
    <location>
        <begin position="307"/>
        <end position="325"/>
    </location>
</feature>
<evidence type="ECO:0000256" key="8">
    <source>
        <dbReference type="SAM" id="Phobius"/>
    </source>
</evidence>
<dbReference type="Pfam" id="PF10034">
    <property type="entry name" value="Dpy19"/>
    <property type="match status" value="2"/>
</dbReference>
<keyword evidence="3" id="KW-0328">Glycosyltransferase</keyword>
<evidence type="ECO:0000256" key="2">
    <source>
        <dbReference type="ARBA" id="ARBA00008744"/>
    </source>
</evidence>
<dbReference type="GO" id="GO:0005637">
    <property type="term" value="C:nuclear inner membrane"/>
    <property type="evidence" value="ECO:0007669"/>
    <property type="project" value="TreeGrafter"/>
</dbReference>
<dbReference type="Ensembl" id="ENSFHET00000019876.1">
    <property type="protein sequence ID" value="ENSFHEP00000012578.1"/>
    <property type="gene ID" value="ENSFHEG00000014190.1"/>
</dbReference>
<dbReference type="InterPro" id="IPR018732">
    <property type="entry name" value="Dpy-19/Dpy-19-like"/>
</dbReference>
<evidence type="ECO:0000256" key="3">
    <source>
        <dbReference type="ARBA" id="ARBA00022676"/>
    </source>
</evidence>
<feature type="transmembrane region" description="Helical" evidence="8">
    <location>
        <begin position="180"/>
        <end position="200"/>
    </location>
</feature>
<evidence type="ECO:0000313" key="10">
    <source>
        <dbReference type="Proteomes" id="UP000265000"/>
    </source>
</evidence>
<evidence type="ECO:0000256" key="7">
    <source>
        <dbReference type="ARBA" id="ARBA00023136"/>
    </source>
</evidence>
<feature type="transmembrane region" description="Helical" evidence="8">
    <location>
        <begin position="131"/>
        <end position="148"/>
    </location>
</feature>
<comment type="similarity">
    <text evidence="2">Belongs to the dpy-19 family.</text>
</comment>
<keyword evidence="7 8" id="KW-0472">Membrane</keyword>
<reference evidence="9" key="2">
    <citation type="submission" date="2025-09" db="UniProtKB">
        <authorList>
            <consortium name="Ensembl"/>
        </authorList>
    </citation>
    <scope>IDENTIFICATION</scope>
</reference>
<protein>
    <submittedName>
        <fullName evidence="9">Dpy-19-like 1, like (H. sapiens)</fullName>
    </submittedName>
</protein>
<dbReference type="GO" id="GO:0000030">
    <property type="term" value="F:mannosyltransferase activity"/>
    <property type="evidence" value="ECO:0007669"/>
    <property type="project" value="TreeGrafter"/>
</dbReference>
<evidence type="ECO:0000256" key="6">
    <source>
        <dbReference type="ARBA" id="ARBA00022989"/>
    </source>
</evidence>
<dbReference type="GeneTree" id="ENSGT00530000063023"/>
<dbReference type="Proteomes" id="UP000265000">
    <property type="component" value="Unplaced"/>
</dbReference>
<comment type="subcellular location">
    <subcellularLocation>
        <location evidence="1">Membrane</location>
        <topology evidence="1">Multi-pass membrane protein</topology>
    </subcellularLocation>
</comment>
<sequence length="510" mass="58120">QCRRPPTAHRLHTSPPPPCDHRYHLSQLFENDRHFSHLSNLEKEMAFRTEMGLYYSYYKTIIKAPSFLDGLHMIMNDRLTEYPLVINTLKRFNLYPEVSLSKVSALFVFQVASLFASYILGYLVAAKMQSILVTHMITLGVCFILMFGNSMLLTSFYASSLISIWCIMDNVCFRQQVMQGLAWVGSTVLLKFLLSTVFGASDDAHISGLIKSKFTSYKDFHTLMYTCAAEFDFMEFETPVRYLKTLLLPINLLVVALVAARVSSVTCGCRRKLLSLCEFAILQLVYHSLQLVAFTVLAILIMRLKLFLTPHMCIMASLVCSRQLFGWVGEKFRHQAVVFGLVAMMAVQGVANLQAQWAIIGEFSNLPQEELLNWIQESTRPDSVFAGAMPTMASVKLSTGRPIVNHPHYEDAGLRSRTKLVYSMYSRMSGEAVKQNLMTLGVDFFILEDSWCTRRTRPGCSMPEIWDVENPENVGKIPFCTHLSRNSRPYFNTVFSNDIYKVLKFSKDLR</sequence>
<dbReference type="AlphaFoldDB" id="A0A3Q2PHN5"/>
<keyword evidence="6 8" id="KW-1133">Transmembrane helix</keyword>
<dbReference type="PANTHER" id="PTHR31488:SF1">
    <property type="entry name" value="C-MANNOSYLTRANSFERASE DPY19L1"/>
    <property type="match status" value="1"/>
</dbReference>
<name>A0A3Q2PHN5_FUNHE</name>
<organism evidence="9 10">
    <name type="scientific">Fundulus heteroclitus</name>
    <name type="common">Killifish</name>
    <name type="synonym">Mummichog</name>
    <dbReference type="NCBI Taxonomy" id="8078"/>
    <lineage>
        <taxon>Eukaryota</taxon>
        <taxon>Metazoa</taxon>
        <taxon>Chordata</taxon>
        <taxon>Craniata</taxon>
        <taxon>Vertebrata</taxon>
        <taxon>Euteleostomi</taxon>
        <taxon>Actinopterygii</taxon>
        <taxon>Neopterygii</taxon>
        <taxon>Teleostei</taxon>
        <taxon>Neoteleostei</taxon>
        <taxon>Acanthomorphata</taxon>
        <taxon>Ovalentaria</taxon>
        <taxon>Atherinomorphae</taxon>
        <taxon>Cyprinodontiformes</taxon>
        <taxon>Fundulidae</taxon>
        <taxon>Fundulus</taxon>
    </lineage>
</organism>
<feature type="transmembrane region" description="Helical" evidence="8">
    <location>
        <begin position="246"/>
        <end position="267"/>
    </location>
</feature>
<evidence type="ECO:0000256" key="1">
    <source>
        <dbReference type="ARBA" id="ARBA00004141"/>
    </source>
</evidence>
<evidence type="ECO:0000313" key="9">
    <source>
        <dbReference type="Ensembl" id="ENSFHEP00000012578.1"/>
    </source>
</evidence>